<dbReference type="AlphaFoldDB" id="A0A2M9QB17"/>
<gene>
    <name evidence="1" type="ORF">CWD94_02080</name>
</gene>
<dbReference type="EMBL" id="PHQY01000227">
    <property type="protein sequence ID" value="PJO45276.1"/>
    <property type="molecule type" value="Genomic_DNA"/>
</dbReference>
<proteinExistence type="predicted"/>
<organism evidence="1 2">
    <name type="scientific">Lysinibacillus xylanilyticus</name>
    <dbReference type="NCBI Taxonomy" id="582475"/>
    <lineage>
        <taxon>Bacteria</taxon>
        <taxon>Bacillati</taxon>
        <taxon>Bacillota</taxon>
        <taxon>Bacilli</taxon>
        <taxon>Bacillales</taxon>
        <taxon>Bacillaceae</taxon>
        <taxon>Lysinibacillus</taxon>
    </lineage>
</organism>
<reference evidence="1 2" key="1">
    <citation type="submission" date="2017-11" db="EMBL/GenBank/DDBJ databases">
        <title>Bacterial isolate from king chilli rhizosphere.</title>
        <authorList>
            <person name="Takhelmayum P."/>
            <person name="Sarangthem I."/>
        </authorList>
    </citation>
    <scope>NUCLEOTIDE SEQUENCE [LARGE SCALE GENOMIC DNA]</scope>
    <source>
        <strain evidence="2">t26</strain>
    </source>
</reference>
<sequence>MDAVTTRRDVLVVAASFFTYNKVKLQSVGYFPTDCYSGIKKRIDNYRKVSVGKWCLKFGDY</sequence>
<dbReference type="Proteomes" id="UP000232101">
    <property type="component" value="Unassembled WGS sequence"/>
</dbReference>
<evidence type="ECO:0000313" key="1">
    <source>
        <dbReference type="EMBL" id="PJO45276.1"/>
    </source>
</evidence>
<evidence type="ECO:0000313" key="2">
    <source>
        <dbReference type="Proteomes" id="UP000232101"/>
    </source>
</evidence>
<protein>
    <submittedName>
        <fullName evidence="1">Uncharacterized protein</fullName>
    </submittedName>
</protein>
<comment type="caution">
    <text evidence="1">The sequence shown here is derived from an EMBL/GenBank/DDBJ whole genome shotgun (WGS) entry which is preliminary data.</text>
</comment>
<name>A0A2M9QB17_9BACI</name>
<accession>A0A2M9QB17</accession>